<dbReference type="AlphaFoldDB" id="A0A840D1Z3"/>
<evidence type="ECO:0008006" key="3">
    <source>
        <dbReference type="Google" id="ProtNLM"/>
    </source>
</evidence>
<name>A0A840D1Z3_9BACE</name>
<dbReference type="Proteomes" id="UP000560658">
    <property type="component" value="Unassembled WGS sequence"/>
</dbReference>
<accession>A0A840D1Z3</accession>
<protein>
    <recommendedName>
        <fullName evidence="3">Transposase</fullName>
    </recommendedName>
</protein>
<gene>
    <name evidence="1" type="ORF">GGR06_004340</name>
</gene>
<organism evidence="1 2">
    <name type="scientific">Bacteroides reticulotermitis</name>
    <dbReference type="NCBI Taxonomy" id="1133319"/>
    <lineage>
        <taxon>Bacteria</taxon>
        <taxon>Pseudomonadati</taxon>
        <taxon>Bacteroidota</taxon>
        <taxon>Bacteroidia</taxon>
        <taxon>Bacteroidales</taxon>
        <taxon>Bacteroidaceae</taxon>
        <taxon>Bacteroides</taxon>
    </lineage>
</organism>
<comment type="caution">
    <text evidence="1">The sequence shown here is derived from an EMBL/GenBank/DDBJ whole genome shotgun (WGS) entry which is preliminary data.</text>
</comment>
<dbReference type="EMBL" id="JACIER010000054">
    <property type="protein sequence ID" value="MBB4046497.1"/>
    <property type="molecule type" value="Genomic_DNA"/>
</dbReference>
<evidence type="ECO:0000313" key="1">
    <source>
        <dbReference type="EMBL" id="MBB4046497.1"/>
    </source>
</evidence>
<feature type="non-terminal residue" evidence="1">
    <location>
        <position position="1"/>
    </location>
</feature>
<reference evidence="1" key="1">
    <citation type="submission" date="2020-08" db="EMBL/GenBank/DDBJ databases">
        <title>Genomic Encyclopedia of Type Strains, Phase IV (KMG-IV): sequencing the most valuable type-strain genomes for metagenomic binning, comparative biology and taxonomic classification.</title>
        <authorList>
            <person name="Goeker M."/>
        </authorList>
    </citation>
    <scope>NUCLEOTIDE SEQUENCE [LARGE SCALE GENOMIC DNA]</scope>
    <source>
        <strain evidence="1">DSM 105720</strain>
    </source>
</reference>
<sequence length="52" mass="6074">KPGRFKMSNSQAFYSWKAGAKVGDIAIQSKYIYQKNKRKRKKNTKELINNPI</sequence>
<proteinExistence type="predicted"/>
<keyword evidence="2" id="KW-1185">Reference proteome</keyword>
<evidence type="ECO:0000313" key="2">
    <source>
        <dbReference type="Proteomes" id="UP000560658"/>
    </source>
</evidence>